<dbReference type="EMBL" id="CP104377">
    <property type="protein sequence ID" value="UXC20660.1"/>
    <property type="molecule type" value="Genomic_DNA"/>
</dbReference>
<keyword evidence="1" id="KW-0472">Membrane</keyword>
<keyword evidence="2" id="KW-0732">Signal</keyword>
<accession>A0ABY6A5W0</accession>
<organism evidence="3 4">
    <name type="scientific">Comamonas squillarum</name>
    <dbReference type="NCBI Taxonomy" id="2977320"/>
    <lineage>
        <taxon>Bacteria</taxon>
        <taxon>Pseudomonadati</taxon>
        <taxon>Pseudomonadota</taxon>
        <taxon>Betaproteobacteria</taxon>
        <taxon>Burkholderiales</taxon>
        <taxon>Comamonadaceae</taxon>
        <taxon>Comamonas</taxon>
    </lineage>
</organism>
<evidence type="ECO:0000313" key="4">
    <source>
        <dbReference type="Proteomes" id="UP001058290"/>
    </source>
</evidence>
<keyword evidence="1" id="KW-1133">Transmembrane helix</keyword>
<evidence type="ECO:0000313" key="3">
    <source>
        <dbReference type="EMBL" id="UXC20660.1"/>
    </source>
</evidence>
<sequence>MRIFISWIAKSLIAVAAALGLQAAQAQGLLFTPGSINFSNTAAGSVSAAQSVTVEYQGPTPFVLNVSSVTPPANSAFTVVDSSCAAGPYPQFTPCTISFTFTAPAAAGPVTDAFRFEVDNLGTQSITLNGSSDGATPQSITFNSTPPSPAPVGGSYDIAATGGESGEPVVFSIDPSAAAICSVTGNTVSFLSVGTCVVNANQAGNGAYFAAPQKQQSFAVTAAPTANPGTPEPVPALGAWAAVLLSSLVAVAMVLVQTRRRVQPA</sequence>
<evidence type="ECO:0000256" key="2">
    <source>
        <dbReference type="SAM" id="SignalP"/>
    </source>
</evidence>
<keyword evidence="1" id="KW-0812">Transmembrane</keyword>
<feature type="signal peptide" evidence="2">
    <location>
        <begin position="1"/>
        <end position="26"/>
    </location>
</feature>
<gene>
    <name evidence="3" type="ORF">N4T19_11370</name>
</gene>
<feature type="transmembrane region" description="Helical" evidence="1">
    <location>
        <begin position="237"/>
        <end position="256"/>
    </location>
</feature>
<reference evidence="3" key="1">
    <citation type="submission" date="2022-09" db="EMBL/GenBank/DDBJ databases">
        <title>Bacterial diversity in gut of crayfish and pufferfish.</title>
        <authorList>
            <person name="Huang Y."/>
        </authorList>
    </citation>
    <scope>NUCLEOTIDE SEQUENCE</scope>
    <source>
        <strain evidence="3">PR12</strain>
    </source>
</reference>
<name>A0ABY6A5W0_9BURK</name>
<dbReference type="Proteomes" id="UP001058290">
    <property type="component" value="Chromosome"/>
</dbReference>
<protein>
    <recommendedName>
        <fullName evidence="5">IPTL-CTERM protein sorting domain-containing protein</fullName>
    </recommendedName>
</protein>
<proteinExistence type="predicted"/>
<evidence type="ECO:0008006" key="5">
    <source>
        <dbReference type="Google" id="ProtNLM"/>
    </source>
</evidence>
<dbReference type="Gene3D" id="2.60.40.10">
    <property type="entry name" value="Immunoglobulins"/>
    <property type="match status" value="1"/>
</dbReference>
<evidence type="ECO:0000256" key="1">
    <source>
        <dbReference type="SAM" id="Phobius"/>
    </source>
</evidence>
<feature type="chain" id="PRO_5045425823" description="IPTL-CTERM protein sorting domain-containing protein" evidence="2">
    <location>
        <begin position="27"/>
        <end position="265"/>
    </location>
</feature>
<dbReference type="RefSeq" id="WP_260720236.1">
    <property type="nucleotide sequence ID" value="NZ_CP104377.1"/>
</dbReference>
<dbReference type="InterPro" id="IPR013783">
    <property type="entry name" value="Ig-like_fold"/>
</dbReference>
<keyword evidence="4" id="KW-1185">Reference proteome</keyword>